<evidence type="ECO:0000313" key="2">
    <source>
        <dbReference type="Proteomes" id="UP001055072"/>
    </source>
</evidence>
<protein>
    <submittedName>
        <fullName evidence="1">Ricin B lectin domain-containing protein</fullName>
    </submittedName>
</protein>
<reference evidence="1" key="1">
    <citation type="journal article" date="2021" name="Environ. Microbiol.">
        <title>Gene family expansions and transcriptome signatures uncover fungal adaptations to wood decay.</title>
        <authorList>
            <person name="Hage H."/>
            <person name="Miyauchi S."/>
            <person name="Viragh M."/>
            <person name="Drula E."/>
            <person name="Min B."/>
            <person name="Chaduli D."/>
            <person name="Navarro D."/>
            <person name="Favel A."/>
            <person name="Norest M."/>
            <person name="Lesage-Meessen L."/>
            <person name="Balint B."/>
            <person name="Merenyi Z."/>
            <person name="de Eugenio L."/>
            <person name="Morin E."/>
            <person name="Martinez A.T."/>
            <person name="Baldrian P."/>
            <person name="Stursova M."/>
            <person name="Martinez M.J."/>
            <person name="Novotny C."/>
            <person name="Magnuson J.K."/>
            <person name="Spatafora J.W."/>
            <person name="Maurice S."/>
            <person name="Pangilinan J."/>
            <person name="Andreopoulos W."/>
            <person name="LaButti K."/>
            <person name="Hundley H."/>
            <person name="Na H."/>
            <person name="Kuo A."/>
            <person name="Barry K."/>
            <person name="Lipzen A."/>
            <person name="Henrissat B."/>
            <person name="Riley R."/>
            <person name="Ahrendt S."/>
            <person name="Nagy L.G."/>
            <person name="Grigoriev I.V."/>
            <person name="Martin F."/>
            <person name="Rosso M.N."/>
        </authorList>
    </citation>
    <scope>NUCLEOTIDE SEQUENCE</scope>
    <source>
        <strain evidence="1">CBS 384.51</strain>
    </source>
</reference>
<organism evidence="1 2">
    <name type="scientific">Irpex rosettiformis</name>
    <dbReference type="NCBI Taxonomy" id="378272"/>
    <lineage>
        <taxon>Eukaryota</taxon>
        <taxon>Fungi</taxon>
        <taxon>Dikarya</taxon>
        <taxon>Basidiomycota</taxon>
        <taxon>Agaricomycotina</taxon>
        <taxon>Agaricomycetes</taxon>
        <taxon>Polyporales</taxon>
        <taxon>Irpicaceae</taxon>
        <taxon>Irpex</taxon>
    </lineage>
</organism>
<gene>
    <name evidence="1" type="ORF">BDY19DRAFT_904857</name>
</gene>
<evidence type="ECO:0000313" key="1">
    <source>
        <dbReference type="EMBL" id="KAI0090546.1"/>
    </source>
</evidence>
<accession>A0ACB8U8I4</accession>
<comment type="caution">
    <text evidence="1">The sequence shown here is derived from an EMBL/GenBank/DDBJ whole genome shotgun (WGS) entry which is preliminary data.</text>
</comment>
<sequence>MAAAVIESGIYMIQNTGTNTVLELTGGSATDGTKLWVISQVGTDPLYTIENANSRTYADLTDGSAASGTPVIGSKGTGNPTQHWAFIQNADKTAYVIKNKSTGTYIDLFKGGYENGTPVNGWTVRYEKYGSLLFFT</sequence>
<name>A0ACB8U8I4_9APHY</name>
<keyword evidence="2" id="KW-1185">Reference proteome</keyword>
<dbReference type="Proteomes" id="UP001055072">
    <property type="component" value="Unassembled WGS sequence"/>
</dbReference>
<dbReference type="EMBL" id="MU274907">
    <property type="protein sequence ID" value="KAI0090546.1"/>
    <property type="molecule type" value="Genomic_DNA"/>
</dbReference>
<proteinExistence type="predicted"/>